<evidence type="ECO:0000313" key="6">
    <source>
        <dbReference type="EMBL" id="MBC5619912.1"/>
    </source>
</evidence>
<evidence type="ECO:0000256" key="3">
    <source>
        <dbReference type="ARBA" id="ARBA00023237"/>
    </source>
</evidence>
<comment type="similarity">
    <text evidence="4">Belongs to the TonB-dependent receptor family.</text>
</comment>
<dbReference type="SUPFAM" id="SSF56935">
    <property type="entry name" value="Porins"/>
    <property type="match status" value="1"/>
</dbReference>
<evidence type="ECO:0000256" key="2">
    <source>
        <dbReference type="ARBA" id="ARBA00023136"/>
    </source>
</evidence>
<dbReference type="Gene3D" id="2.60.40.1120">
    <property type="entry name" value="Carboxypeptidase-like, regulatory domain"/>
    <property type="match status" value="1"/>
</dbReference>
<reference evidence="6 7" key="1">
    <citation type="submission" date="2020-08" db="EMBL/GenBank/DDBJ databases">
        <title>Genome public.</title>
        <authorList>
            <person name="Liu C."/>
            <person name="Sun Q."/>
        </authorList>
    </citation>
    <scope>NUCLEOTIDE SEQUENCE [LARGE SCALE GENOMIC DNA]</scope>
    <source>
        <strain evidence="6 7">NSJ-56</strain>
    </source>
</reference>
<dbReference type="PROSITE" id="PS52016">
    <property type="entry name" value="TONB_DEPENDENT_REC_3"/>
    <property type="match status" value="1"/>
</dbReference>
<dbReference type="Pfam" id="PF13715">
    <property type="entry name" value="CarbopepD_reg_2"/>
    <property type="match status" value="1"/>
</dbReference>
<dbReference type="NCBIfam" id="TIGR04056">
    <property type="entry name" value="OMP_RagA_SusC"/>
    <property type="match status" value="1"/>
</dbReference>
<evidence type="ECO:0000256" key="1">
    <source>
        <dbReference type="ARBA" id="ARBA00022448"/>
    </source>
</evidence>
<gene>
    <name evidence="6" type="ORF">H8S64_02245</name>
</gene>
<dbReference type="InterPro" id="IPR037066">
    <property type="entry name" value="Plug_dom_sf"/>
</dbReference>
<comment type="caution">
    <text evidence="6">The sequence shown here is derived from an EMBL/GenBank/DDBJ whole genome shotgun (WGS) entry which is preliminary data.</text>
</comment>
<dbReference type="Pfam" id="PF07660">
    <property type="entry name" value="STN"/>
    <property type="match status" value="1"/>
</dbReference>
<dbReference type="EMBL" id="JACOOH010000001">
    <property type="protein sequence ID" value="MBC5619912.1"/>
    <property type="molecule type" value="Genomic_DNA"/>
</dbReference>
<dbReference type="InterPro" id="IPR023996">
    <property type="entry name" value="TonB-dep_OMP_SusC/RagA"/>
</dbReference>
<dbReference type="InterPro" id="IPR008969">
    <property type="entry name" value="CarboxyPept-like_regulatory"/>
</dbReference>
<dbReference type="NCBIfam" id="TIGR04057">
    <property type="entry name" value="SusC_RagA_signa"/>
    <property type="match status" value="1"/>
</dbReference>
<dbReference type="PROSITE" id="PS51257">
    <property type="entry name" value="PROKAR_LIPOPROTEIN"/>
    <property type="match status" value="1"/>
</dbReference>
<dbReference type="SMART" id="SM00965">
    <property type="entry name" value="STN"/>
    <property type="match status" value="1"/>
</dbReference>
<dbReference type="InterPro" id="IPR012910">
    <property type="entry name" value="Plug_dom"/>
</dbReference>
<dbReference type="SUPFAM" id="SSF49464">
    <property type="entry name" value="Carboxypeptidase regulatory domain-like"/>
    <property type="match status" value="1"/>
</dbReference>
<keyword evidence="4" id="KW-0812">Transmembrane</keyword>
<dbReference type="RefSeq" id="WP_099291191.1">
    <property type="nucleotide sequence ID" value="NZ_JACOOH010000001.1"/>
</dbReference>
<name>A0ABR7CWA3_9BACT</name>
<comment type="subcellular location">
    <subcellularLocation>
        <location evidence="4">Cell outer membrane</location>
        <topology evidence="4">Multi-pass membrane protein</topology>
    </subcellularLocation>
</comment>
<dbReference type="Gene3D" id="2.170.130.10">
    <property type="entry name" value="TonB-dependent receptor, plug domain"/>
    <property type="match status" value="1"/>
</dbReference>
<dbReference type="InterPro" id="IPR039426">
    <property type="entry name" value="TonB-dep_rcpt-like"/>
</dbReference>
<keyword evidence="1 4" id="KW-0813">Transport</keyword>
<feature type="domain" description="Secretin/TonB short N-terminal" evidence="5">
    <location>
        <begin position="69"/>
        <end position="120"/>
    </location>
</feature>
<sequence>MKKKSSHTIFRVEIRKWSKIVLVNFILTLLSCASVYAQDDTLRQQRITVKYRNNTILEVLEDLKAKTGYTFVYKQNDISNEVKITETFTNATLDEVLGKVLVAHGYDYSIEGKVIVVKKKPKTKEPEVRNIITVKGRVTDEKGNPMPGVSVVINQTSRGVATDKDGKYDILVRADDVLKFSFIGYKDQTVPIEGKDELNVSLKPTEEALEEVTVVAYGEQKRESVTGSISVVNVSSLKSSNSDLTASFVGRIPGMIGYLKGGKPGALTEAEMNTQFTVRGITSFGNNANTAPLILLDGVEVSVLDLSRIDPEDIDSFSVLKDASATAMYGARGANGVILVSTKKGVEGSVYTSFRYEAIASQPTRKIDVVDPITYMKAYNEALQTRDPLAQPKYTAERIANTGSDRFPSWVYPANDWYKLLFKDMSFNHHLGLSVRGGTKIMQYYASVSHNFDEGMLKTDKLNSFNVNIRNNTTSLRINLNIDMTPTAKLLLTSTSSLDSYHGPLANVTTAYGMAFNASPVDYAAVYPADDTYKFPHLRFGYETITSQNPYASIQQGYVERSRFATSNRVEYIQNLSAFLRGLEIRTNVSLYKQAYYSTPFLTELYKYRLADYNHQTGKHVLEQLAEGDKTLKVDPNSKVAEGETQLTGEFRVYYNQFWGDHTVSYTGLVNMSQVTSSAGRDLFSAIKNRNMGLSMRLSYGFKERFYLEGSFGYNGSERFAEHNRFGFFPAAGISYVISKEPFMQRFNNWLTFMKIRASYGKVGNDGIGTGSSAYGNTGRYIYLENMGQDSQDHYLVHSYANPTIQWEIAEMTNFGLEMTLWKGLLDFTLDVYEEIRHNILAQRTIVPASMGLGLYPYDNVGKVRSRGFDLAVKVQHAFSNDLWFILNGTATYNKSVYKSIEEAADKPSWQGKVGHDISQVVGYVAEGLFQSQEEIDRSPKQSGDVMPGDIRYRDVNGDGKISIDDAVHIGFPTEPRLVYGFNGTISYKRVEFNFAFQGAGQRSLFINPSAVTPFVGDRALLSAIWKDHWTPENMKSRPLWPRLSTKSITAHNMEEALLGQETLRASTYFMREVKFLRCQSLELAWNLPIQWAEKLGMQRIKPYIRVNNPFLISDFDLWDVELGSNGFNYPIQRTYSVGVNFSF</sequence>
<keyword evidence="6" id="KW-0675">Receptor</keyword>
<evidence type="ECO:0000313" key="7">
    <source>
        <dbReference type="Proteomes" id="UP000646484"/>
    </source>
</evidence>
<dbReference type="InterPro" id="IPR011662">
    <property type="entry name" value="Secretin/TonB_short_N"/>
</dbReference>
<evidence type="ECO:0000259" key="5">
    <source>
        <dbReference type="SMART" id="SM00965"/>
    </source>
</evidence>
<keyword evidence="7" id="KW-1185">Reference proteome</keyword>
<dbReference type="Pfam" id="PF07715">
    <property type="entry name" value="Plug"/>
    <property type="match status" value="1"/>
</dbReference>
<dbReference type="Proteomes" id="UP000646484">
    <property type="component" value="Unassembled WGS sequence"/>
</dbReference>
<evidence type="ECO:0000256" key="4">
    <source>
        <dbReference type="PROSITE-ProRule" id="PRU01360"/>
    </source>
</evidence>
<keyword evidence="3 4" id="KW-0998">Cell outer membrane</keyword>
<proteinExistence type="inferred from homology"/>
<organism evidence="6 7">
    <name type="scientific">Butyricimonas hominis</name>
    <dbReference type="NCBI Taxonomy" id="2763032"/>
    <lineage>
        <taxon>Bacteria</taxon>
        <taxon>Pseudomonadati</taxon>
        <taxon>Bacteroidota</taxon>
        <taxon>Bacteroidia</taxon>
        <taxon>Bacteroidales</taxon>
        <taxon>Odoribacteraceae</taxon>
        <taxon>Butyricimonas</taxon>
    </lineage>
</organism>
<dbReference type="InterPro" id="IPR023997">
    <property type="entry name" value="TonB-dep_OMP_SusC/RagA_CS"/>
</dbReference>
<keyword evidence="4" id="KW-1134">Transmembrane beta strand</keyword>
<accession>A0ABR7CWA3</accession>
<keyword evidence="2 4" id="KW-0472">Membrane</keyword>
<protein>
    <submittedName>
        <fullName evidence="6">TonB-dependent receptor</fullName>
    </submittedName>
</protein>